<dbReference type="FunFam" id="3.30.200.20:FF:000080">
    <property type="entry name" value="Protein kinase C"/>
    <property type="match status" value="1"/>
</dbReference>
<comment type="catalytic activity">
    <reaction evidence="14">
        <text>L-seryl-[protein] + ATP = O-phospho-L-seryl-[protein] + ADP + H(+)</text>
        <dbReference type="Rhea" id="RHEA:17989"/>
        <dbReference type="Rhea" id="RHEA-COMP:9863"/>
        <dbReference type="Rhea" id="RHEA-COMP:11604"/>
        <dbReference type="ChEBI" id="CHEBI:15378"/>
        <dbReference type="ChEBI" id="CHEBI:29999"/>
        <dbReference type="ChEBI" id="CHEBI:30616"/>
        <dbReference type="ChEBI" id="CHEBI:83421"/>
        <dbReference type="ChEBI" id="CHEBI:456216"/>
        <dbReference type="EC" id="2.7.11.13"/>
    </reaction>
</comment>
<evidence type="ECO:0000259" key="19">
    <source>
        <dbReference type="PROSITE" id="PS50011"/>
    </source>
</evidence>
<feature type="binding site" evidence="16">
    <location>
        <position position="382"/>
    </location>
    <ligand>
        <name>ATP</name>
        <dbReference type="ChEBI" id="CHEBI:30616"/>
    </ligand>
</feature>
<evidence type="ECO:0000256" key="14">
    <source>
        <dbReference type="ARBA" id="ARBA00047470"/>
    </source>
</evidence>
<feature type="region of interest" description="Disordered" evidence="17">
    <location>
        <begin position="307"/>
        <end position="344"/>
    </location>
</feature>
<evidence type="ECO:0000313" key="24">
    <source>
        <dbReference type="Proteomes" id="UP000663829"/>
    </source>
</evidence>
<feature type="region of interest" description="Disordered" evidence="17">
    <location>
        <begin position="737"/>
        <end position="867"/>
    </location>
</feature>
<dbReference type="GO" id="GO:0004697">
    <property type="term" value="F:diacylglycerol-dependent serine/threonine kinase activity"/>
    <property type="evidence" value="ECO:0007669"/>
    <property type="project" value="UniProtKB-EC"/>
</dbReference>
<dbReference type="InterPro" id="IPR046349">
    <property type="entry name" value="C1-like_sf"/>
</dbReference>
<dbReference type="AlphaFoldDB" id="A0A813ZIC7"/>
<feature type="compositionally biased region" description="Polar residues" evidence="17">
    <location>
        <begin position="737"/>
        <end position="749"/>
    </location>
</feature>
<evidence type="ECO:0000259" key="21">
    <source>
        <dbReference type="PROSITE" id="PS51285"/>
    </source>
</evidence>
<dbReference type="FunFam" id="3.30.60.20:FF:000003">
    <property type="entry name" value="Protein kinase C delta"/>
    <property type="match status" value="1"/>
</dbReference>
<evidence type="ECO:0000256" key="6">
    <source>
        <dbReference type="ARBA" id="ARBA00022723"/>
    </source>
</evidence>
<evidence type="ECO:0000259" key="20">
    <source>
        <dbReference type="PROSITE" id="PS50081"/>
    </source>
</evidence>
<evidence type="ECO:0000256" key="8">
    <source>
        <dbReference type="ARBA" id="ARBA00022741"/>
    </source>
</evidence>
<dbReference type="GO" id="GO:0008270">
    <property type="term" value="F:zinc ion binding"/>
    <property type="evidence" value="ECO:0007669"/>
    <property type="project" value="UniProtKB-KW"/>
</dbReference>
<dbReference type="PANTHER" id="PTHR24351">
    <property type="entry name" value="RIBOSOMAL PROTEIN S6 KINASE"/>
    <property type="match status" value="1"/>
</dbReference>
<dbReference type="SUPFAM" id="SSF49562">
    <property type="entry name" value="C2 domain (Calcium/lipid-binding domain, CaLB)"/>
    <property type="match status" value="1"/>
</dbReference>
<dbReference type="Gene3D" id="3.30.200.20">
    <property type="entry name" value="Phosphorylase Kinase, domain 1"/>
    <property type="match status" value="1"/>
</dbReference>
<dbReference type="Pfam" id="PF00130">
    <property type="entry name" value="C1_1"/>
    <property type="match status" value="2"/>
</dbReference>
<evidence type="ECO:0000313" key="22">
    <source>
        <dbReference type="EMBL" id="CAF0899274.1"/>
    </source>
</evidence>
<evidence type="ECO:0000313" key="23">
    <source>
        <dbReference type="EMBL" id="CAF3682001.1"/>
    </source>
</evidence>
<organism evidence="22 24">
    <name type="scientific">Didymodactylos carnosus</name>
    <dbReference type="NCBI Taxonomy" id="1234261"/>
    <lineage>
        <taxon>Eukaryota</taxon>
        <taxon>Metazoa</taxon>
        <taxon>Spiralia</taxon>
        <taxon>Gnathifera</taxon>
        <taxon>Rotifera</taxon>
        <taxon>Eurotatoria</taxon>
        <taxon>Bdelloidea</taxon>
        <taxon>Philodinida</taxon>
        <taxon>Philodinidae</taxon>
        <taxon>Didymodactylos</taxon>
    </lineage>
</organism>
<dbReference type="Gene3D" id="3.30.60.20">
    <property type="match status" value="2"/>
</dbReference>
<evidence type="ECO:0000256" key="4">
    <source>
        <dbReference type="ARBA" id="ARBA00022553"/>
    </source>
</evidence>
<evidence type="ECO:0000256" key="15">
    <source>
        <dbReference type="ARBA" id="ARBA00056408"/>
    </source>
</evidence>
<keyword evidence="3" id="KW-0723">Serine/threonine-protein kinase</keyword>
<feature type="domain" description="C2" evidence="18">
    <location>
        <begin position="1"/>
        <end position="117"/>
    </location>
</feature>
<dbReference type="EMBL" id="CAJNOQ010001499">
    <property type="protein sequence ID" value="CAF0899274.1"/>
    <property type="molecule type" value="Genomic_DNA"/>
</dbReference>
<keyword evidence="5" id="KW-0808">Transferase</keyword>
<comment type="caution">
    <text evidence="22">The sequence shown here is derived from an EMBL/GenBank/DDBJ whole genome shotgun (WGS) entry which is preliminary data.</text>
</comment>
<gene>
    <name evidence="22" type="ORF">GPM918_LOCUS8545</name>
    <name evidence="23" type="ORF">SRO942_LOCUS8545</name>
</gene>
<dbReference type="CDD" id="cd20838">
    <property type="entry name" value="C1_nPKC_epsilon-like_rpt2"/>
    <property type="match status" value="1"/>
</dbReference>
<keyword evidence="11" id="KW-0862">Zinc</keyword>
<evidence type="ECO:0000256" key="16">
    <source>
        <dbReference type="PROSITE-ProRule" id="PRU10141"/>
    </source>
</evidence>
<comment type="catalytic activity">
    <reaction evidence="13">
        <text>L-threonyl-[protein] + ATP = O-phospho-L-threonyl-[protein] + ADP + H(+)</text>
        <dbReference type="Rhea" id="RHEA:46608"/>
        <dbReference type="Rhea" id="RHEA-COMP:11060"/>
        <dbReference type="Rhea" id="RHEA-COMP:11605"/>
        <dbReference type="ChEBI" id="CHEBI:15378"/>
        <dbReference type="ChEBI" id="CHEBI:30013"/>
        <dbReference type="ChEBI" id="CHEBI:30616"/>
        <dbReference type="ChEBI" id="CHEBI:61977"/>
        <dbReference type="ChEBI" id="CHEBI:456216"/>
        <dbReference type="EC" id="2.7.11.13"/>
    </reaction>
</comment>
<dbReference type="FunFam" id="1.10.510.10:FF:000126">
    <property type="entry name" value="Protein kinase C epsilon"/>
    <property type="match status" value="1"/>
</dbReference>
<dbReference type="SUPFAM" id="SSF57889">
    <property type="entry name" value="Cysteine-rich domain"/>
    <property type="match status" value="2"/>
</dbReference>
<evidence type="ECO:0000256" key="13">
    <source>
        <dbReference type="ARBA" id="ARBA00047272"/>
    </source>
</evidence>
<feature type="domain" description="Phorbol-ester/DAG-type" evidence="20">
    <location>
        <begin position="165"/>
        <end position="216"/>
    </location>
</feature>
<keyword evidence="9" id="KW-0863">Zinc-finger</keyword>
<dbReference type="Pfam" id="PF00433">
    <property type="entry name" value="Pkinase_C"/>
    <property type="match status" value="1"/>
</dbReference>
<evidence type="ECO:0000256" key="9">
    <source>
        <dbReference type="ARBA" id="ARBA00022771"/>
    </source>
</evidence>
<keyword evidence="6" id="KW-0479">Metal-binding</keyword>
<feature type="compositionally biased region" description="Polar residues" evidence="17">
    <location>
        <begin position="760"/>
        <end position="817"/>
    </location>
</feature>
<dbReference type="PROSITE" id="PS51285">
    <property type="entry name" value="AGC_KINASE_CTER"/>
    <property type="match status" value="1"/>
</dbReference>
<proteinExistence type="inferred from homology"/>
<evidence type="ECO:0000256" key="2">
    <source>
        <dbReference type="ARBA" id="ARBA00012429"/>
    </source>
</evidence>
<dbReference type="EMBL" id="CAJOBC010001499">
    <property type="protein sequence ID" value="CAF3682001.1"/>
    <property type="molecule type" value="Genomic_DNA"/>
</dbReference>
<dbReference type="InterPro" id="IPR035892">
    <property type="entry name" value="C2_domain_sf"/>
</dbReference>
<dbReference type="Gene3D" id="2.60.40.150">
    <property type="entry name" value="C2 domain"/>
    <property type="match status" value="1"/>
</dbReference>
<feature type="compositionally biased region" description="Polar residues" evidence="17">
    <location>
        <begin position="857"/>
        <end position="867"/>
    </location>
</feature>
<feature type="domain" description="Phorbol-ester/DAG-type" evidence="20">
    <location>
        <begin position="235"/>
        <end position="285"/>
    </location>
</feature>
<protein>
    <recommendedName>
        <fullName evidence="2">protein kinase C</fullName>
        <ecNumber evidence="2">2.7.11.13</ecNumber>
    </recommendedName>
</protein>
<feature type="compositionally biased region" description="Basic and acidic residues" evidence="17">
    <location>
        <begin position="837"/>
        <end position="848"/>
    </location>
</feature>
<comment type="function">
    <text evidence="15">PKC is activated by diacylglycerol which in turn phosphorylates a range of cellular proteins. PKC also serves as the receptor for phorbol esters, a class of tumor promoters.</text>
</comment>
<dbReference type="PROSITE" id="PS00107">
    <property type="entry name" value="PROTEIN_KINASE_ATP"/>
    <property type="match status" value="1"/>
</dbReference>
<name>A0A813ZIC7_9BILA</name>
<keyword evidence="8 16" id="KW-0547">Nucleotide-binding</keyword>
<dbReference type="SMART" id="SM00220">
    <property type="entry name" value="S_TKc"/>
    <property type="match status" value="1"/>
</dbReference>
<evidence type="ECO:0000256" key="3">
    <source>
        <dbReference type="ARBA" id="ARBA00022527"/>
    </source>
</evidence>
<dbReference type="InterPro" id="IPR017441">
    <property type="entry name" value="Protein_kinase_ATP_BS"/>
</dbReference>
<dbReference type="InterPro" id="IPR020454">
    <property type="entry name" value="DAG/PE-bd"/>
</dbReference>
<dbReference type="InterPro" id="IPR000719">
    <property type="entry name" value="Prot_kinase_dom"/>
</dbReference>
<reference evidence="22" key="1">
    <citation type="submission" date="2021-02" db="EMBL/GenBank/DDBJ databases">
        <authorList>
            <person name="Nowell W R."/>
        </authorList>
    </citation>
    <scope>NUCLEOTIDE SEQUENCE</scope>
</reference>
<feature type="compositionally biased region" description="Low complexity" evidence="17">
    <location>
        <begin position="818"/>
        <end position="835"/>
    </location>
</feature>
<dbReference type="Proteomes" id="UP000681722">
    <property type="component" value="Unassembled WGS sequence"/>
</dbReference>
<dbReference type="GO" id="GO:0005524">
    <property type="term" value="F:ATP binding"/>
    <property type="evidence" value="ECO:0007669"/>
    <property type="project" value="UniProtKB-UniRule"/>
</dbReference>
<dbReference type="PROSITE" id="PS50011">
    <property type="entry name" value="PROTEIN_KINASE_DOM"/>
    <property type="match status" value="1"/>
</dbReference>
<dbReference type="InterPro" id="IPR008271">
    <property type="entry name" value="Ser/Thr_kinase_AS"/>
</dbReference>
<dbReference type="PROSITE" id="PS50081">
    <property type="entry name" value="ZF_DAG_PE_2"/>
    <property type="match status" value="2"/>
</dbReference>
<keyword evidence="24" id="KW-1185">Reference proteome</keyword>
<keyword evidence="7" id="KW-0677">Repeat</keyword>
<comment type="similarity">
    <text evidence="1">Belongs to the protein kinase superfamily. AGC Ser/Thr protein kinase family. PKC subfamily.</text>
</comment>
<evidence type="ECO:0000256" key="11">
    <source>
        <dbReference type="ARBA" id="ARBA00022833"/>
    </source>
</evidence>
<evidence type="ECO:0000256" key="1">
    <source>
        <dbReference type="ARBA" id="ARBA00005490"/>
    </source>
</evidence>
<dbReference type="SMART" id="SM00239">
    <property type="entry name" value="C2"/>
    <property type="match status" value="1"/>
</dbReference>
<keyword evidence="10" id="KW-0418">Kinase</keyword>
<dbReference type="PROSITE" id="PS50004">
    <property type="entry name" value="C2"/>
    <property type="match status" value="1"/>
</dbReference>
<keyword evidence="12 16" id="KW-0067">ATP-binding</keyword>
<dbReference type="InterPro" id="IPR002219">
    <property type="entry name" value="PKC_DAG/PE"/>
</dbReference>
<dbReference type="Gene3D" id="1.10.510.10">
    <property type="entry name" value="Transferase(Phosphotransferase) domain 1"/>
    <property type="match status" value="1"/>
</dbReference>
<dbReference type="SUPFAM" id="SSF56112">
    <property type="entry name" value="Protein kinase-like (PK-like)"/>
    <property type="match status" value="1"/>
</dbReference>
<dbReference type="PROSITE" id="PS00479">
    <property type="entry name" value="ZF_DAG_PE_1"/>
    <property type="match status" value="1"/>
</dbReference>
<dbReference type="SMART" id="SM00109">
    <property type="entry name" value="C1"/>
    <property type="match status" value="2"/>
</dbReference>
<sequence length="867" mass="98128">MVVFNGSMRLKVLEADNLRATGHSTRYFPQNTAVAYISPYVSIDIDDLPMGRTQTKQKSTTPSFNEEFTSDVHNGQQLHLTVFHDAALPPDEFVADCTIKFDNIHDKKSDIWVDLEPAGRIHVSIELQGQFSDSPITNERHFKQNKKAFAQRRFAVVRRVYEINGHKFMATFFRQPTFCSICSEFIWGIFRTQGYQCQVCTCVIHKRCKACVVTTCPGIRTCFEYRDKRFKINVPHRFFSHTYRLFTFCDHCGSLLWGAWQQGMQCKECKLNVHKRCTRNVANDCGLDKKKLAEVLSELNINTEPQKMIGAGESEREVKKPYSPSASVTQPSSSTSTPDTASSNKQRMCIEEFNFIKVLGKGSFGKVMLGDLKATGEVFAIKVLNKDAIIQNDDVECTMTERRILALSARHPFLTALFCSFQTKERMFLVMEYVNGGDLMFQIQRSRKFDEARARFYAAEVTLALVFLHRHGVIYRDLKLDNILLDAEGHCKIADFGMCKEGIFNGKLTSTFCGTPDYIAPEILQELDYSFSVDWWALGVLMYEMMAGQPPFEADDEDSLFESILRDEVLYPVWLSKEAVHILKSFMTKNPAKRLGCVAAQGGEDAIKRHAFFSGKIDWEALEHRQVKPPFKPKVRDPRDVSNFDKDFTNMAVAFTPIESVIVKAINQDEFKDFSFINTNWRCLERGELPEDDHNDGRRAVRDFGADLQQPLPMTPILSHQGADVASTMTVVNTNHMPIPHITSTSTASNNNNNNDNNDHPSFTSTSYNAPTPTPFSMPNSIPQQMQSSSIRTPASAPVQTHIQHTFSSFSPPSAQMNITSINTNNNNDKTSTNSLEKNDKLANKQADKSLSIGRHFSNSKTDQTDM</sequence>
<dbReference type="PROSITE" id="PS00108">
    <property type="entry name" value="PROTEIN_KINASE_ST"/>
    <property type="match status" value="1"/>
</dbReference>
<dbReference type="PRINTS" id="PR00008">
    <property type="entry name" value="DAGPEDOMAIN"/>
</dbReference>
<evidence type="ECO:0000256" key="5">
    <source>
        <dbReference type="ARBA" id="ARBA00022679"/>
    </source>
</evidence>
<evidence type="ECO:0000256" key="12">
    <source>
        <dbReference type="ARBA" id="ARBA00022840"/>
    </source>
</evidence>
<keyword evidence="4" id="KW-0597">Phosphoprotein</keyword>
<dbReference type="InterPro" id="IPR000961">
    <property type="entry name" value="AGC-kinase_C"/>
</dbReference>
<feature type="domain" description="AGC-kinase C-terminal" evidence="21">
    <location>
        <begin position="615"/>
        <end position="686"/>
    </location>
</feature>
<dbReference type="InterPro" id="IPR011009">
    <property type="entry name" value="Kinase-like_dom_sf"/>
</dbReference>
<dbReference type="EC" id="2.7.11.13" evidence="2"/>
<evidence type="ECO:0000256" key="10">
    <source>
        <dbReference type="ARBA" id="ARBA00022777"/>
    </source>
</evidence>
<feature type="domain" description="Protein kinase" evidence="19">
    <location>
        <begin position="353"/>
        <end position="613"/>
    </location>
</feature>
<feature type="compositionally biased region" description="Low complexity" evidence="17">
    <location>
        <begin position="323"/>
        <end position="343"/>
    </location>
</feature>
<dbReference type="InterPro" id="IPR000008">
    <property type="entry name" value="C2_dom"/>
</dbReference>
<dbReference type="Pfam" id="PF00168">
    <property type="entry name" value="C2"/>
    <property type="match status" value="1"/>
</dbReference>
<dbReference type="InterPro" id="IPR017892">
    <property type="entry name" value="Pkinase_C"/>
</dbReference>
<dbReference type="Proteomes" id="UP000663829">
    <property type="component" value="Unassembled WGS sequence"/>
</dbReference>
<dbReference type="SMART" id="SM00133">
    <property type="entry name" value="S_TK_X"/>
    <property type="match status" value="1"/>
</dbReference>
<evidence type="ECO:0000259" key="18">
    <source>
        <dbReference type="PROSITE" id="PS50004"/>
    </source>
</evidence>
<dbReference type="Pfam" id="PF00069">
    <property type="entry name" value="Pkinase"/>
    <property type="match status" value="1"/>
</dbReference>
<evidence type="ECO:0000256" key="17">
    <source>
        <dbReference type="SAM" id="MobiDB-lite"/>
    </source>
</evidence>
<evidence type="ECO:0000256" key="7">
    <source>
        <dbReference type="ARBA" id="ARBA00022737"/>
    </source>
</evidence>
<dbReference type="OrthoDB" id="63267at2759"/>
<accession>A0A813ZIC7</accession>